<dbReference type="PANTHER" id="PTHR46580">
    <property type="entry name" value="SENSOR KINASE-RELATED"/>
    <property type="match status" value="1"/>
</dbReference>
<keyword evidence="1" id="KW-0732">Signal</keyword>
<name>A0ABT2DH62_9BURK</name>
<dbReference type="EMBL" id="JANUHB010000007">
    <property type="protein sequence ID" value="MCS0810661.1"/>
    <property type="molecule type" value="Genomic_DNA"/>
</dbReference>
<dbReference type="Gene3D" id="2.150.10.10">
    <property type="entry name" value="Serralysin-like metalloprotease, C-terminal"/>
    <property type="match status" value="1"/>
</dbReference>
<keyword evidence="5" id="KW-1185">Reference proteome</keyword>
<dbReference type="PANTHER" id="PTHR46580:SF4">
    <property type="entry name" value="ATP_GTP-BINDING PROTEIN"/>
    <property type="match status" value="1"/>
</dbReference>
<sequence>MDYRGTPNDDDIDQQKLGIPDGTPIFGDAGNDTIAVSGALAIGGRGNDTLVAKAGYATVAYWDSPSGVRVDLGTGVAEDGFGTVDKLVGFKVVQGSPWDDTLIGGSADEFFYGGAGNNVVIGGAGFDEVDYFFEKSTAADVSYDAASDTFTVVKHFTNGDKGTDKLSGVEAIRFTGEGADGVLILRSAFVGDFRTSKTMVQAPVPAGSGVTQFKAGDFNGDGHTDLAFVTQTGTGTAPAPTFVFAGDGKGGFADATASLLGSVPMKVVGGGRSIVADFNNDGRSDLFQLDFGNDAPPFSGGQNSLYLSSPGTPALADVSNTLPRRDDLNHGGSAGDVDGDGDIDVLVNTLDKGDFLLINDGTGHFREMPSLLPRPTTELGGVEYHETHTFSGMVDVNGDGALDLILGAWDGNIVDSGTKLLLNDGHGNFTGTAPITLPASCIAKEIVLEVEAIDLNGDAFPDLMLSVTNGGERDLFYHTDYIQLLVNDGTGHFRDETAARLPQSKDSTDPGWLMSLTSVDFNHDGFADILAESAGWPITSKVYLNQGDGTFRLDWESGTGQRAIVADVDSDGMADVVTATDQGAVTISLNKLANGHIYKANFGGDSLLGSSGNDSFIARPGSDVFDGAGGFDTVVFEGKRAGYAVSTYGPGFKLAAASGSAVIANIERAVFSDGALAFDLSGAAGQAYRVYQAAFDRAPDEAGLGYWIGAMDKGLPLLDVAAQFVASAEFTDRYGKLDGAAFLTTVYHNVLHREPDAKGLEFWVNFMDGGGSRAELLAQFSESHENQVQVIGAIAHGIAFLPYH</sequence>
<dbReference type="SUPFAM" id="SSF51120">
    <property type="entry name" value="beta-Roll"/>
    <property type="match status" value="1"/>
</dbReference>
<evidence type="ECO:0000313" key="4">
    <source>
        <dbReference type="EMBL" id="MCS0810661.1"/>
    </source>
</evidence>
<protein>
    <submittedName>
        <fullName evidence="4">FG-GAP-like repeat-containing protein</fullName>
    </submittedName>
</protein>
<feature type="compositionally biased region" description="Polar residues" evidence="2">
    <location>
        <begin position="301"/>
        <end position="311"/>
    </location>
</feature>
<evidence type="ECO:0000256" key="1">
    <source>
        <dbReference type="ARBA" id="ARBA00022729"/>
    </source>
</evidence>
<dbReference type="InterPro" id="IPR001343">
    <property type="entry name" value="Hemolysn_Ca-bd"/>
</dbReference>
<feature type="region of interest" description="Disordered" evidence="2">
    <location>
        <begin position="301"/>
        <end position="335"/>
    </location>
</feature>
<proteinExistence type="predicted"/>
<dbReference type="Gene3D" id="2.130.10.130">
    <property type="entry name" value="Integrin alpha, N-terminal"/>
    <property type="match status" value="2"/>
</dbReference>
<dbReference type="InterPro" id="IPR013517">
    <property type="entry name" value="FG-GAP"/>
</dbReference>
<dbReference type="Pfam" id="PF13517">
    <property type="entry name" value="FG-GAP_3"/>
    <property type="match status" value="3"/>
</dbReference>
<dbReference type="InterPro" id="IPR011049">
    <property type="entry name" value="Serralysin-like_metalloprot_C"/>
</dbReference>
<gene>
    <name evidence="4" type="ORF">NX774_22290</name>
</gene>
<evidence type="ECO:0000313" key="5">
    <source>
        <dbReference type="Proteomes" id="UP001206126"/>
    </source>
</evidence>
<comment type="caution">
    <text evidence="4">The sequence shown here is derived from an EMBL/GenBank/DDBJ whole genome shotgun (WGS) entry which is preliminary data.</text>
</comment>
<dbReference type="RefSeq" id="WP_258824487.1">
    <property type="nucleotide sequence ID" value="NZ_JANUHB010000007.1"/>
</dbReference>
<dbReference type="InterPro" id="IPR025282">
    <property type="entry name" value="DUF4214"/>
</dbReference>
<dbReference type="SUPFAM" id="SSF69318">
    <property type="entry name" value="Integrin alpha N-terminal domain"/>
    <property type="match status" value="1"/>
</dbReference>
<reference evidence="4 5" key="1">
    <citation type="submission" date="2022-08" db="EMBL/GenBank/DDBJ databases">
        <title>Reclassification of Massilia species as members of the genera Telluria, Duganella, Pseudoduganella, Mokoshia gen. nov. and Zemynaea gen. nov. using orthogonal and non-orthogonal genome-based approaches.</title>
        <authorList>
            <person name="Bowman J.P."/>
        </authorList>
    </citation>
    <scope>NUCLEOTIDE SEQUENCE [LARGE SCALE GENOMIC DNA]</scope>
    <source>
        <strain evidence="4 5">JCM 31605</strain>
    </source>
</reference>
<feature type="domain" description="DUF4214" evidence="3">
    <location>
        <begin position="721"/>
        <end position="788"/>
    </location>
</feature>
<evidence type="ECO:0000256" key="2">
    <source>
        <dbReference type="SAM" id="MobiDB-lite"/>
    </source>
</evidence>
<accession>A0ABT2DH62</accession>
<evidence type="ECO:0000259" key="3">
    <source>
        <dbReference type="Pfam" id="PF13946"/>
    </source>
</evidence>
<dbReference type="InterPro" id="IPR028994">
    <property type="entry name" value="Integrin_alpha_N"/>
</dbReference>
<dbReference type="PRINTS" id="PR00313">
    <property type="entry name" value="CABNDNGRPT"/>
</dbReference>
<dbReference type="Pfam" id="PF13946">
    <property type="entry name" value="DUF4214"/>
    <property type="match status" value="1"/>
</dbReference>
<dbReference type="Proteomes" id="UP001206126">
    <property type="component" value="Unassembled WGS sequence"/>
</dbReference>
<dbReference type="Pfam" id="PF00353">
    <property type="entry name" value="HemolysinCabind"/>
    <property type="match status" value="2"/>
</dbReference>
<organism evidence="4 5">
    <name type="scientific">Massilia agilis</name>
    <dbReference type="NCBI Taxonomy" id="1811226"/>
    <lineage>
        <taxon>Bacteria</taxon>
        <taxon>Pseudomonadati</taxon>
        <taxon>Pseudomonadota</taxon>
        <taxon>Betaproteobacteria</taxon>
        <taxon>Burkholderiales</taxon>
        <taxon>Oxalobacteraceae</taxon>
        <taxon>Telluria group</taxon>
        <taxon>Massilia</taxon>
    </lineage>
</organism>